<dbReference type="InterPro" id="IPR005152">
    <property type="entry name" value="Lipase_secreted"/>
</dbReference>
<dbReference type="GO" id="GO:0004806">
    <property type="term" value="F:triacylglycerol lipase activity"/>
    <property type="evidence" value="ECO:0007669"/>
    <property type="project" value="InterPro"/>
</dbReference>
<organism evidence="1 2">
    <name type="scientific">Gordonia hirsuta DSM 44140 = NBRC 16056</name>
    <dbReference type="NCBI Taxonomy" id="1121927"/>
    <lineage>
        <taxon>Bacteria</taxon>
        <taxon>Bacillati</taxon>
        <taxon>Actinomycetota</taxon>
        <taxon>Actinomycetes</taxon>
        <taxon>Mycobacteriales</taxon>
        <taxon>Gordoniaceae</taxon>
        <taxon>Gordonia</taxon>
    </lineage>
</organism>
<dbReference type="InterPro" id="IPR029058">
    <property type="entry name" value="AB_hydrolase_fold"/>
</dbReference>
<accession>L7LCT6</accession>
<dbReference type="OrthoDB" id="9798122at2"/>
<proteinExistence type="predicted"/>
<dbReference type="Proteomes" id="UP000053405">
    <property type="component" value="Unassembled WGS sequence"/>
</dbReference>
<dbReference type="PANTHER" id="PTHR34853:SF1">
    <property type="entry name" value="LIPASE 5"/>
    <property type="match status" value="1"/>
</dbReference>
<dbReference type="eggNOG" id="COG1506">
    <property type="taxonomic scope" value="Bacteria"/>
</dbReference>
<dbReference type="Gene3D" id="3.40.50.1820">
    <property type="entry name" value="alpha/beta hydrolase"/>
    <property type="match status" value="2"/>
</dbReference>
<gene>
    <name evidence="1" type="ORF">GOHSU_42_00280</name>
</gene>
<evidence type="ECO:0000313" key="2">
    <source>
        <dbReference type="Proteomes" id="UP000053405"/>
    </source>
</evidence>
<dbReference type="EMBL" id="BANT01000042">
    <property type="protein sequence ID" value="GAC58536.1"/>
    <property type="molecule type" value="Genomic_DNA"/>
</dbReference>
<evidence type="ECO:0000313" key="1">
    <source>
        <dbReference type="EMBL" id="GAC58536.1"/>
    </source>
</evidence>
<protein>
    <submittedName>
        <fullName evidence="1">Putative lipase</fullName>
    </submittedName>
</protein>
<name>L7LCT6_9ACTN</name>
<keyword evidence="2" id="KW-1185">Reference proteome</keyword>
<dbReference type="PANTHER" id="PTHR34853">
    <property type="match status" value="1"/>
</dbReference>
<dbReference type="STRING" id="1121927.GOHSU_42_00280"/>
<dbReference type="SUPFAM" id="SSF53474">
    <property type="entry name" value="alpha/beta-Hydrolases"/>
    <property type="match status" value="1"/>
</dbReference>
<comment type="caution">
    <text evidence="1">The sequence shown here is derived from an EMBL/GenBank/DDBJ whole genome shotgun (WGS) entry which is preliminary data.</text>
</comment>
<dbReference type="Pfam" id="PF03583">
    <property type="entry name" value="LIP"/>
    <property type="match status" value="1"/>
</dbReference>
<dbReference type="AlphaFoldDB" id="L7LCT6"/>
<sequence length="256" mass="26662">MVAPDYQGLGARIGASPAHPYLEPRTVGYNIIDAACAAHLADARIGESWLVTGISQGGAAAWAAAELYPSYGAGSGRLLGVVAAVPVLDPVDLVDRAQAGGLSHSQKYVYPILVAGVAQAGVDIDVDDYLHGIVKDALLRIISCSPDQWVAGSEIESAPVSDLQADPVPADRLRGHLQRYRLPQQRTPIPLLVVYGSADEIIATAAVEAALARACALGDHVQWTRVPGGDHNLDAQPVAGQWMAARVAGVPALSDC</sequence>
<reference evidence="1 2" key="1">
    <citation type="submission" date="2012-12" db="EMBL/GenBank/DDBJ databases">
        <title>Whole genome shotgun sequence of Gordonia hirsuta NBRC 16056.</title>
        <authorList>
            <person name="Isaki-Nakamura S."/>
            <person name="Hosoyama A."/>
            <person name="Tsuchikane K."/>
            <person name="Katsumata H."/>
            <person name="Baba S."/>
            <person name="Yamazaki S."/>
            <person name="Fujita N."/>
        </authorList>
    </citation>
    <scope>NUCLEOTIDE SEQUENCE [LARGE SCALE GENOMIC DNA]</scope>
    <source>
        <strain evidence="1 2">NBRC 16056</strain>
    </source>
</reference>
<dbReference type="GO" id="GO:0016042">
    <property type="term" value="P:lipid catabolic process"/>
    <property type="evidence" value="ECO:0007669"/>
    <property type="project" value="InterPro"/>
</dbReference>